<dbReference type="Pfam" id="PF01145">
    <property type="entry name" value="Band_7"/>
    <property type="match status" value="1"/>
</dbReference>
<feature type="domain" description="Band 7" evidence="3">
    <location>
        <begin position="46"/>
        <end position="221"/>
    </location>
</feature>
<feature type="transmembrane region" description="Helical" evidence="2">
    <location>
        <begin position="29"/>
        <end position="51"/>
    </location>
</feature>
<evidence type="ECO:0000256" key="1">
    <source>
        <dbReference type="SAM" id="Coils"/>
    </source>
</evidence>
<reference evidence="4 5" key="1">
    <citation type="submission" date="2018-06" db="EMBL/GenBank/DDBJ databases">
        <title>Genomic Encyclopedia of Type Strains, Phase IV (KMG-IV): sequencing the most valuable type-strain genomes for metagenomic binning, comparative biology and taxonomic classification.</title>
        <authorList>
            <person name="Goeker M."/>
        </authorList>
    </citation>
    <scope>NUCLEOTIDE SEQUENCE [LARGE SCALE GENOMIC DNA]</scope>
    <source>
        <strain evidence="4 5">DSM 18048</strain>
    </source>
</reference>
<feature type="coiled-coil region" evidence="1">
    <location>
        <begin position="213"/>
        <end position="251"/>
    </location>
</feature>
<keyword evidence="1" id="KW-0175">Coiled coil</keyword>
<dbReference type="EMBL" id="QJSX01000014">
    <property type="protein sequence ID" value="PYE51833.1"/>
    <property type="molecule type" value="Genomic_DNA"/>
</dbReference>
<accession>A0A318SIT8</accession>
<dbReference type="GO" id="GO:0016020">
    <property type="term" value="C:membrane"/>
    <property type="evidence" value="ECO:0007669"/>
    <property type="project" value="InterPro"/>
</dbReference>
<dbReference type="PANTHER" id="PTHR23222:SF0">
    <property type="entry name" value="PROHIBITIN 1"/>
    <property type="match status" value="1"/>
</dbReference>
<dbReference type="AlphaFoldDB" id="A0A318SIT8"/>
<sequence>MFADLGIVLVVAGIALAIFARIRNLAFGALGWGLAIVGVIVTIVGGSLTVIPAGQVGVVFSALNGVKQRPLSEGIHFVTPIVDNVILYDARLQELTLSRTGEDGTNADESIQARSKEGLGISADVTVQFRLKRDEAAQLHSQLGPRYIITVIRPQVRSKVRDAIGQFNAADIISTQRQAVEARITEELREVLERNHLELDSVLLRELRIPESVAKAIEEKQTAEQQVAVERNRLQQANIAAQRKVVEAEGEAKANVARAEGESKALKLRGEALKANPEIIQLTVAEKLSPGVQTIMLPSNGNYLLDLGALTNRSAVQSSTNGR</sequence>
<protein>
    <submittedName>
        <fullName evidence="4">SPFH domain-containing protein</fullName>
    </submittedName>
</protein>
<organism evidence="4 5">
    <name type="scientific">Deinococcus yavapaiensis KR-236</name>
    <dbReference type="NCBI Taxonomy" id="694435"/>
    <lineage>
        <taxon>Bacteria</taxon>
        <taxon>Thermotogati</taxon>
        <taxon>Deinococcota</taxon>
        <taxon>Deinococci</taxon>
        <taxon>Deinococcales</taxon>
        <taxon>Deinococcaceae</taxon>
        <taxon>Deinococcus</taxon>
    </lineage>
</organism>
<dbReference type="PANTHER" id="PTHR23222">
    <property type="entry name" value="PROHIBITIN"/>
    <property type="match status" value="1"/>
</dbReference>
<dbReference type="OrthoDB" id="61146at2"/>
<keyword evidence="2" id="KW-0472">Membrane</keyword>
<keyword evidence="5" id="KW-1185">Reference proteome</keyword>
<gene>
    <name evidence="4" type="ORF">DES52_11434</name>
</gene>
<evidence type="ECO:0000259" key="3">
    <source>
        <dbReference type="SMART" id="SM00244"/>
    </source>
</evidence>
<dbReference type="Proteomes" id="UP000248326">
    <property type="component" value="Unassembled WGS sequence"/>
</dbReference>
<keyword evidence="2" id="KW-0812">Transmembrane</keyword>
<dbReference type="RefSeq" id="WP_110887864.1">
    <property type="nucleotide sequence ID" value="NZ_QJSX01000014.1"/>
</dbReference>
<feature type="transmembrane region" description="Helical" evidence="2">
    <location>
        <begin position="6"/>
        <end position="22"/>
    </location>
</feature>
<evidence type="ECO:0000313" key="4">
    <source>
        <dbReference type="EMBL" id="PYE51833.1"/>
    </source>
</evidence>
<dbReference type="SMART" id="SM00244">
    <property type="entry name" value="PHB"/>
    <property type="match status" value="1"/>
</dbReference>
<evidence type="ECO:0000313" key="5">
    <source>
        <dbReference type="Proteomes" id="UP000248326"/>
    </source>
</evidence>
<dbReference type="CDD" id="cd03401">
    <property type="entry name" value="SPFH_prohibitin"/>
    <property type="match status" value="1"/>
</dbReference>
<dbReference type="InterPro" id="IPR000163">
    <property type="entry name" value="Prohibitin"/>
</dbReference>
<proteinExistence type="predicted"/>
<dbReference type="SUPFAM" id="SSF117892">
    <property type="entry name" value="Band 7/SPFH domain"/>
    <property type="match status" value="1"/>
</dbReference>
<keyword evidence="2" id="KW-1133">Transmembrane helix</keyword>
<comment type="caution">
    <text evidence="4">The sequence shown here is derived from an EMBL/GenBank/DDBJ whole genome shotgun (WGS) entry which is preliminary data.</text>
</comment>
<evidence type="ECO:0000256" key="2">
    <source>
        <dbReference type="SAM" id="Phobius"/>
    </source>
</evidence>
<dbReference type="Gene3D" id="3.30.479.30">
    <property type="entry name" value="Band 7 domain"/>
    <property type="match status" value="1"/>
</dbReference>
<dbReference type="InterPro" id="IPR036013">
    <property type="entry name" value="Band_7/SPFH_dom_sf"/>
</dbReference>
<name>A0A318SIT8_9DEIO</name>
<dbReference type="InterPro" id="IPR001107">
    <property type="entry name" value="Band_7"/>
</dbReference>